<evidence type="ECO:0000256" key="5">
    <source>
        <dbReference type="SAM" id="Phobius"/>
    </source>
</evidence>
<reference evidence="7" key="1">
    <citation type="journal article" date="2015" name="Nature">
        <title>Complex archaea that bridge the gap between prokaryotes and eukaryotes.</title>
        <authorList>
            <person name="Spang A."/>
            <person name="Saw J.H."/>
            <person name="Jorgensen S.L."/>
            <person name="Zaremba-Niedzwiedzka K."/>
            <person name="Martijn J."/>
            <person name="Lind A.E."/>
            <person name="van Eijk R."/>
            <person name="Schleper C."/>
            <person name="Guy L."/>
            <person name="Ettema T.J."/>
        </authorList>
    </citation>
    <scope>NUCLEOTIDE SEQUENCE</scope>
</reference>
<dbReference type="Gene3D" id="1.20.1530.20">
    <property type="match status" value="1"/>
</dbReference>
<evidence type="ECO:0000256" key="1">
    <source>
        <dbReference type="ARBA" id="ARBA00004141"/>
    </source>
</evidence>
<keyword evidence="4 5" id="KW-0472">Membrane</keyword>
<feature type="transmembrane region" description="Helical" evidence="5">
    <location>
        <begin position="343"/>
        <end position="362"/>
    </location>
</feature>
<name>A0A0F9K118_9ZZZZ</name>
<protein>
    <recommendedName>
        <fullName evidence="6">Cation/H+ exchanger transmembrane domain-containing protein</fullName>
    </recommendedName>
</protein>
<evidence type="ECO:0000256" key="3">
    <source>
        <dbReference type="ARBA" id="ARBA00022989"/>
    </source>
</evidence>
<evidence type="ECO:0000256" key="4">
    <source>
        <dbReference type="ARBA" id="ARBA00023136"/>
    </source>
</evidence>
<feature type="transmembrane region" description="Helical" evidence="5">
    <location>
        <begin position="197"/>
        <end position="221"/>
    </location>
</feature>
<organism evidence="7">
    <name type="scientific">marine sediment metagenome</name>
    <dbReference type="NCBI Taxonomy" id="412755"/>
    <lineage>
        <taxon>unclassified sequences</taxon>
        <taxon>metagenomes</taxon>
        <taxon>ecological metagenomes</taxon>
    </lineage>
</organism>
<dbReference type="PANTHER" id="PTHR43021">
    <property type="entry name" value="NA(+)/H(+) ANTIPORTER-RELATED"/>
    <property type="match status" value="1"/>
</dbReference>
<feature type="transmembrane region" description="Helical" evidence="5">
    <location>
        <begin position="29"/>
        <end position="48"/>
    </location>
</feature>
<evidence type="ECO:0000313" key="7">
    <source>
        <dbReference type="EMBL" id="KKM75739.1"/>
    </source>
</evidence>
<feature type="domain" description="Cation/H+ exchanger transmembrane" evidence="6">
    <location>
        <begin position="16"/>
        <end position="395"/>
    </location>
</feature>
<dbReference type="GO" id="GO:0016020">
    <property type="term" value="C:membrane"/>
    <property type="evidence" value="ECO:0007669"/>
    <property type="project" value="UniProtKB-SubCell"/>
</dbReference>
<dbReference type="PANTHER" id="PTHR43021:SF2">
    <property type="entry name" value="CATION_H+ EXCHANGER DOMAIN-CONTAINING PROTEIN"/>
    <property type="match status" value="1"/>
</dbReference>
<evidence type="ECO:0000259" key="6">
    <source>
        <dbReference type="Pfam" id="PF00999"/>
    </source>
</evidence>
<dbReference type="InterPro" id="IPR006153">
    <property type="entry name" value="Cation/H_exchanger_TM"/>
</dbReference>
<comment type="subcellular location">
    <subcellularLocation>
        <location evidence="1">Membrane</location>
        <topology evidence="1">Multi-pass membrane protein</topology>
    </subcellularLocation>
</comment>
<feature type="transmembrane region" description="Helical" evidence="5">
    <location>
        <begin position="374"/>
        <end position="394"/>
    </location>
</feature>
<proteinExistence type="predicted"/>
<dbReference type="EMBL" id="LAZR01008923">
    <property type="protein sequence ID" value="KKM75739.1"/>
    <property type="molecule type" value="Genomic_DNA"/>
</dbReference>
<feature type="transmembrane region" description="Helical" evidence="5">
    <location>
        <begin position="85"/>
        <end position="105"/>
    </location>
</feature>
<keyword evidence="3 5" id="KW-1133">Transmembrane helix</keyword>
<gene>
    <name evidence="7" type="ORF">LCGC14_1387210</name>
</gene>
<feature type="transmembrane region" description="Helical" evidence="5">
    <location>
        <begin position="54"/>
        <end position="76"/>
    </location>
</feature>
<dbReference type="GO" id="GO:1902600">
    <property type="term" value="P:proton transmembrane transport"/>
    <property type="evidence" value="ECO:0007669"/>
    <property type="project" value="InterPro"/>
</dbReference>
<feature type="transmembrane region" description="Helical" evidence="5">
    <location>
        <begin position="172"/>
        <end position="191"/>
    </location>
</feature>
<feature type="transmembrane region" description="Helical" evidence="5">
    <location>
        <begin position="233"/>
        <end position="253"/>
    </location>
</feature>
<sequence length="404" mass="42907">MQSMLTVGIIIFTGFVLGELVAKIKLPKVTGYILAGILLNPGLFGFIPRDFVDHTSVATNICLAFITFSVGGTLLLSRLKKLGKGILYITICEAEFSFLIIVIGFLAITPFLIHSVGATWFATFIPLSLLIGSLGSPTDPAATLAVAHQYGAKGEVSSTIMGVAALDDATGIINYSLAIAVASVLILGQGFDVYSSLLSPLIVIGGAVMLGIAFGFVFNFITGLMERETEGIFIVLILALLTLCFGVAMLLGLDELLATMSMGALVVNCNPKRDKIFKILERYTEQLIFVLFFTLSGMHLDFSVLSTSYVLVLLFFLLRTLGKVTGTMLGASIAKSSPMVKKYAAGGLIPQGGIVVGLALMLKQNHAFDSISDIIISVILGATILHEVVGPIFLKKALKKAGEI</sequence>
<feature type="transmembrane region" description="Helical" evidence="5">
    <location>
        <begin position="6"/>
        <end position="22"/>
    </location>
</feature>
<accession>A0A0F9K118</accession>
<evidence type="ECO:0000256" key="2">
    <source>
        <dbReference type="ARBA" id="ARBA00022692"/>
    </source>
</evidence>
<keyword evidence="2 5" id="KW-0812">Transmembrane</keyword>
<dbReference type="GO" id="GO:0015297">
    <property type="term" value="F:antiporter activity"/>
    <property type="evidence" value="ECO:0007669"/>
    <property type="project" value="InterPro"/>
</dbReference>
<dbReference type="Pfam" id="PF00999">
    <property type="entry name" value="Na_H_Exchanger"/>
    <property type="match status" value="1"/>
</dbReference>
<feature type="transmembrane region" description="Helical" evidence="5">
    <location>
        <begin position="302"/>
        <end position="322"/>
    </location>
</feature>
<comment type="caution">
    <text evidence="7">The sequence shown here is derived from an EMBL/GenBank/DDBJ whole genome shotgun (WGS) entry which is preliminary data.</text>
</comment>
<dbReference type="AlphaFoldDB" id="A0A0F9K118"/>
<feature type="transmembrane region" description="Helical" evidence="5">
    <location>
        <begin position="111"/>
        <end position="131"/>
    </location>
</feature>
<dbReference type="InterPro" id="IPR038770">
    <property type="entry name" value="Na+/solute_symporter_sf"/>
</dbReference>